<dbReference type="AlphaFoldDB" id="A0A8R1W661"/>
<dbReference type="PROSITE" id="PS50089">
    <property type="entry name" value="ZF_RING_2"/>
    <property type="match status" value="1"/>
</dbReference>
<evidence type="ECO:0000256" key="4">
    <source>
        <dbReference type="PROSITE-ProRule" id="PRU00175"/>
    </source>
</evidence>
<evidence type="ECO:0000256" key="2">
    <source>
        <dbReference type="ARBA" id="ARBA00022771"/>
    </source>
</evidence>
<dbReference type="PANTHER" id="PTHR25462:SF285">
    <property type="entry name" value="RING-TYPE DOMAIN-CONTAINING PROTEIN"/>
    <property type="match status" value="1"/>
</dbReference>
<evidence type="ECO:0000313" key="8">
    <source>
        <dbReference type="Proteomes" id="UP000007819"/>
    </source>
</evidence>
<organism evidence="7 8">
    <name type="scientific">Acyrthosiphon pisum</name>
    <name type="common">Pea aphid</name>
    <dbReference type="NCBI Taxonomy" id="7029"/>
    <lineage>
        <taxon>Eukaryota</taxon>
        <taxon>Metazoa</taxon>
        <taxon>Ecdysozoa</taxon>
        <taxon>Arthropoda</taxon>
        <taxon>Hexapoda</taxon>
        <taxon>Insecta</taxon>
        <taxon>Pterygota</taxon>
        <taxon>Neoptera</taxon>
        <taxon>Paraneoptera</taxon>
        <taxon>Hemiptera</taxon>
        <taxon>Sternorrhyncha</taxon>
        <taxon>Aphidomorpha</taxon>
        <taxon>Aphidoidea</taxon>
        <taxon>Aphididae</taxon>
        <taxon>Macrosiphini</taxon>
        <taxon>Acyrthosiphon</taxon>
    </lineage>
</organism>
<dbReference type="GO" id="GO:0061630">
    <property type="term" value="F:ubiquitin protein ligase activity"/>
    <property type="evidence" value="ECO:0007669"/>
    <property type="project" value="TreeGrafter"/>
</dbReference>
<dbReference type="OrthoDB" id="252722at2759"/>
<dbReference type="SMART" id="SM00184">
    <property type="entry name" value="RING"/>
    <property type="match status" value="1"/>
</dbReference>
<dbReference type="GO" id="GO:0008270">
    <property type="term" value="F:zinc ion binding"/>
    <property type="evidence" value="ECO:0007669"/>
    <property type="project" value="UniProtKB-KW"/>
</dbReference>
<feature type="compositionally biased region" description="Low complexity" evidence="5">
    <location>
        <begin position="89"/>
        <end position="100"/>
    </location>
</feature>
<feature type="domain" description="RING-type" evidence="6">
    <location>
        <begin position="37"/>
        <end position="116"/>
    </location>
</feature>
<dbReference type="GeneID" id="100569367"/>
<dbReference type="SUPFAM" id="SSF57850">
    <property type="entry name" value="RING/U-box"/>
    <property type="match status" value="1"/>
</dbReference>
<accession>A0A8R1W661</accession>
<evidence type="ECO:0000259" key="6">
    <source>
        <dbReference type="PROSITE" id="PS50089"/>
    </source>
</evidence>
<reference evidence="7" key="2">
    <citation type="submission" date="2022-06" db="UniProtKB">
        <authorList>
            <consortium name="EnsemblMetazoa"/>
        </authorList>
    </citation>
    <scope>IDENTIFICATION</scope>
</reference>
<evidence type="ECO:0000313" key="7">
    <source>
        <dbReference type="EnsemblMetazoa" id="XP_003246291.1"/>
    </source>
</evidence>
<dbReference type="InterPro" id="IPR001841">
    <property type="entry name" value="Znf_RING"/>
</dbReference>
<dbReference type="SUPFAM" id="SSF50969">
    <property type="entry name" value="YVTN repeat-like/Quinoprotein amine dehydrogenase"/>
    <property type="match status" value="1"/>
</dbReference>
<dbReference type="KEGG" id="api:100569367"/>
<dbReference type="Gene3D" id="2.60.40.10">
    <property type="entry name" value="Immunoglobulins"/>
    <property type="match status" value="1"/>
</dbReference>
<dbReference type="PROSITE" id="PS00518">
    <property type="entry name" value="ZF_RING_1"/>
    <property type="match status" value="1"/>
</dbReference>
<keyword evidence="2 4" id="KW-0863">Zinc-finger</keyword>
<dbReference type="PANTHER" id="PTHR25462">
    <property type="entry name" value="BONUS, ISOFORM C-RELATED"/>
    <property type="match status" value="1"/>
</dbReference>
<dbReference type="EnsemblMetazoa" id="XM_003246243.4">
    <property type="protein sequence ID" value="XP_003246291.1"/>
    <property type="gene ID" value="LOC100569367"/>
</dbReference>
<dbReference type="InterPro" id="IPR013083">
    <property type="entry name" value="Znf_RING/FYVE/PHD"/>
</dbReference>
<sequence>MVTVNSNNNSSSTSNSTQLVETVSIDYDDFNDAFLTCATCLCVYDGVERAPKLLPCSHTVCVHCLTRIAAAANNRRTTQDLNNGRGSGSNTIQSQQQQESQTAQQQRQTFRCPICRELIVVPQNGGVTALPPSFLVNQLLDLISTHRRRTLIPTCCGGGVLSSHINQELLYCETCDQVFCSVCTKHETAIGGGTLISSKSPPLVHTIIPVSVAMKRTSEIMLYKANECVSKLNCSRDGVCAELERLDTARNECLSTLDDTFSDLMNIIEVRKQQLQQQIHKACDAKNRILSQQLSAIDTEKTKVMDECGNVNQLLDVQSINQRIQILNDRLQKPTGGIEEPRENAFIALDLDLTAIKNVVNNAIGQMGCVRTTTTCPGNCTLNVAESNGENLLIPRLVDTQVATLTAVDYDGNRRNLGGDPVTIKLIGPLDDTQQEMGPNNLGNQHQYNNTSDDGVRIIDHKNGQYTIRLCLSNCGRYKLLVYVLGRPVACNGNTGHIDFSIIKSIDPICQYSRGPSMQQPVAIAVDHNSARVYVLDTGNCRIRVLDTHLNYICDVQNIEAMRGRSSTGIGLLSDDTLVTVNWRTNTVTQMTLDGETVKSWTHSSMIEPMCVAVDRIYDHVLIGDSSCNIHAFKAATGQHLFTINNKKSNGKSAECVGTFMAIGPHSQIIVISGITTTGCRCLDIYSCKGTYERSITVMTTTDKSTHLYSSLATCNNFILATRRHYNSYVIDLIDMETEKLVNTVDSNGCKLRRPAGMVAFSELQDSVIDDSQQCSSYYLLVTDVAADSVKKYQFF</sequence>
<proteinExistence type="predicted"/>
<dbReference type="GO" id="GO:0005654">
    <property type="term" value="C:nucleoplasm"/>
    <property type="evidence" value="ECO:0007669"/>
    <property type="project" value="TreeGrafter"/>
</dbReference>
<protein>
    <recommendedName>
        <fullName evidence="6">RING-type domain-containing protein</fullName>
    </recommendedName>
</protein>
<dbReference type="InterPro" id="IPR013783">
    <property type="entry name" value="Ig-like_fold"/>
</dbReference>
<evidence type="ECO:0000256" key="1">
    <source>
        <dbReference type="ARBA" id="ARBA00022723"/>
    </source>
</evidence>
<dbReference type="Proteomes" id="UP000007819">
    <property type="component" value="Chromosome X"/>
</dbReference>
<dbReference type="Gene3D" id="3.30.40.10">
    <property type="entry name" value="Zinc/RING finger domain, C3HC4 (zinc finger)"/>
    <property type="match status" value="1"/>
</dbReference>
<keyword evidence="3" id="KW-0862">Zinc</keyword>
<dbReference type="Gene3D" id="2.120.10.30">
    <property type="entry name" value="TolB, C-terminal domain"/>
    <property type="match status" value="1"/>
</dbReference>
<reference evidence="8" key="1">
    <citation type="submission" date="2010-06" db="EMBL/GenBank/DDBJ databases">
        <authorList>
            <person name="Jiang H."/>
            <person name="Abraham K."/>
            <person name="Ali S."/>
            <person name="Alsbrooks S.L."/>
            <person name="Anim B.N."/>
            <person name="Anosike U.S."/>
            <person name="Attaway T."/>
            <person name="Bandaranaike D.P."/>
            <person name="Battles P.K."/>
            <person name="Bell S.N."/>
            <person name="Bell A.V."/>
            <person name="Beltran B."/>
            <person name="Bickham C."/>
            <person name="Bustamante Y."/>
            <person name="Caleb T."/>
            <person name="Canada A."/>
            <person name="Cardenas V."/>
            <person name="Carter K."/>
            <person name="Chacko J."/>
            <person name="Chandrabose M.N."/>
            <person name="Chavez D."/>
            <person name="Chavez A."/>
            <person name="Chen L."/>
            <person name="Chu H.-S."/>
            <person name="Claassen K.J."/>
            <person name="Cockrell R."/>
            <person name="Collins M."/>
            <person name="Cooper J.A."/>
            <person name="Cree A."/>
            <person name="Curry S.M."/>
            <person name="Da Y."/>
            <person name="Dao M.D."/>
            <person name="Das B."/>
            <person name="Davila M.-L."/>
            <person name="Davy-Carroll L."/>
            <person name="Denson S."/>
            <person name="Dinh H."/>
            <person name="Ebong V.E."/>
            <person name="Edwards J.R."/>
            <person name="Egan A."/>
            <person name="El-Daye J."/>
            <person name="Escobedo L."/>
            <person name="Fernandez S."/>
            <person name="Fernando P.R."/>
            <person name="Flagg N."/>
            <person name="Forbes L.D."/>
            <person name="Fowler R.G."/>
            <person name="Fu Q."/>
            <person name="Gabisi R.A."/>
            <person name="Ganer J."/>
            <person name="Garbino Pronczuk A."/>
            <person name="Garcia R.M."/>
            <person name="Garner T."/>
            <person name="Garrett T.E."/>
            <person name="Gonzalez D.A."/>
            <person name="Hamid H."/>
            <person name="Hawkins E.S."/>
            <person name="Hirani K."/>
            <person name="Hogues M.E."/>
            <person name="Hollins B."/>
            <person name="Hsiao C.-H."/>
            <person name="Jabil R."/>
            <person name="James M.L."/>
            <person name="Jhangiani S.N."/>
            <person name="Johnson B."/>
            <person name="Johnson Q."/>
            <person name="Joshi V."/>
            <person name="Kalu J.B."/>
            <person name="Kam C."/>
            <person name="Kashfia A."/>
            <person name="Keebler J."/>
            <person name="Kisamo H."/>
            <person name="Kovar C.L."/>
            <person name="Lago L.A."/>
            <person name="Lai C.-Y."/>
            <person name="Laidlaw J."/>
            <person name="Lara F."/>
            <person name="Le T.-K."/>
            <person name="Lee S.L."/>
            <person name="Legall F.H."/>
            <person name="Lemon S.J."/>
            <person name="Lewis L.R."/>
            <person name="Li B."/>
            <person name="Liu Y."/>
            <person name="Liu Y.-S."/>
            <person name="Lopez J."/>
            <person name="Lozado R.J."/>
            <person name="Lu J."/>
            <person name="Madu R.C."/>
            <person name="Maheshwari M."/>
            <person name="Maheshwari R."/>
            <person name="Malloy K."/>
            <person name="Martinez E."/>
            <person name="Mathew T."/>
            <person name="Mercado I.C."/>
            <person name="Mercado C."/>
            <person name="Meyer B."/>
            <person name="Montgomery K."/>
            <person name="Morgan M.B."/>
            <person name="Munidasa M."/>
            <person name="Nazareth L.V."/>
            <person name="Nelson J."/>
            <person name="Ng B.M."/>
            <person name="Nguyen N.B."/>
            <person name="Nguyen P.Q."/>
            <person name="Nguyen T."/>
            <person name="Obregon M."/>
            <person name="Okwuonu G.O."/>
            <person name="Onwere C.G."/>
            <person name="Orozco G."/>
            <person name="Parra A."/>
            <person name="Patel S."/>
            <person name="Patil S."/>
            <person name="Perez A."/>
            <person name="Perez Y."/>
            <person name="Pham C."/>
            <person name="Primus E.L."/>
            <person name="Pu L.-L."/>
            <person name="Puazo M."/>
            <person name="Qin X."/>
            <person name="Quiroz J.B."/>
            <person name="Reese J."/>
            <person name="Richards S."/>
            <person name="Rives C.M."/>
            <person name="Robberts R."/>
            <person name="Ruiz S.J."/>
            <person name="Ruiz M.J."/>
            <person name="Santibanez J."/>
            <person name="Schneider B.W."/>
            <person name="Sisson I."/>
            <person name="Smith M."/>
            <person name="Sodergren E."/>
            <person name="Song X.-Z."/>
            <person name="Song B.B."/>
            <person name="Summersgill H."/>
            <person name="Thelus R."/>
            <person name="Thornton R.D."/>
            <person name="Trejos Z.Y."/>
            <person name="Usmani K."/>
            <person name="Vattathil S."/>
            <person name="Villasana D."/>
            <person name="Walker D.L."/>
            <person name="Wang S."/>
            <person name="Wang K."/>
            <person name="White C.S."/>
            <person name="Williams A.C."/>
            <person name="Williamson J."/>
            <person name="Wilson K."/>
            <person name="Woghiren I.O."/>
            <person name="Woodworth J.R."/>
            <person name="Worley K.C."/>
            <person name="Wright R.A."/>
            <person name="Wu W."/>
            <person name="Young L."/>
            <person name="Zhang L."/>
            <person name="Zhang J."/>
            <person name="Zhu Y."/>
            <person name="Muzny D.M."/>
            <person name="Weinstock G."/>
            <person name="Gibbs R.A."/>
        </authorList>
    </citation>
    <scope>NUCLEOTIDE SEQUENCE [LARGE SCALE GENOMIC DNA]</scope>
    <source>
        <strain evidence="8">LSR1</strain>
    </source>
</reference>
<feature type="region of interest" description="Disordered" evidence="5">
    <location>
        <begin position="76"/>
        <end position="100"/>
    </location>
</feature>
<evidence type="ECO:0000256" key="5">
    <source>
        <dbReference type="SAM" id="MobiDB-lite"/>
    </source>
</evidence>
<keyword evidence="1" id="KW-0479">Metal-binding</keyword>
<name>A0A8R1W661_ACYPI</name>
<dbReference type="InterPro" id="IPR011044">
    <property type="entry name" value="Quino_amine_DH_bsu"/>
</dbReference>
<keyword evidence="8" id="KW-1185">Reference proteome</keyword>
<dbReference type="InterPro" id="IPR011042">
    <property type="entry name" value="6-blade_b-propeller_TolB-like"/>
</dbReference>
<dbReference type="InterPro" id="IPR017907">
    <property type="entry name" value="Znf_RING_CS"/>
</dbReference>
<dbReference type="InterPro" id="IPR047153">
    <property type="entry name" value="TRIM45/56/19-like"/>
</dbReference>
<evidence type="ECO:0000256" key="3">
    <source>
        <dbReference type="ARBA" id="ARBA00022833"/>
    </source>
</evidence>
<dbReference type="RefSeq" id="XP_003246291.1">
    <property type="nucleotide sequence ID" value="XM_003246243.3"/>
</dbReference>